<dbReference type="PROSITE" id="PS50011">
    <property type="entry name" value="PROTEIN_KINASE_DOM"/>
    <property type="match status" value="1"/>
</dbReference>
<dbReference type="AlphaFoldDB" id="A0A7J7GDC3"/>
<dbReference type="PANTHER" id="PTHR48011">
    <property type="entry name" value="CCR4-NOT TRANSCRIPTIONAL COMPLEX SUBUNIT CAF120-RELATED"/>
    <property type="match status" value="1"/>
</dbReference>
<evidence type="ECO:0000256" key="3">
    <source>
        <dbReference type="ARBA" id="ARBA00022777"/>
    </source>
</evidence>
<dbReference type="InterPro" id="IPR011009">
    <property type="entry name" value="Kinase-like_dom_sf"/>
</dbReference>
<keyword evidence="1" id="KW-0808">Transferase</keyword>
<feature type="coiled-coil region" evidence="6">
    <location>
        <begin position="417"/>
        <end position="451"/>
    </location>
</feature>
<reference evidence="10" key="1">
    <citation type="journal article" date="2020" name="Nat. Commun.">
        <title>Genome assembly of wild tea tree DASZ reveals pedigree and selection history of tea varieties.</title>
        <authorList>
            <person name="Zhang W."/>
            <person name="Zhang Y."/>
            <person name="Qiu H."/>
            <person name="Guo Y."/>
            <person name="Wan H."/>
            <person name="Zhang X."/>
            <person name="Scossa F."/>
            <person name="Alseekh S."/>
            <person name="Zhang Q."/>
            <person name="Wang P."/>
            <person name="Xu L."/>
            <person name="Schmidt M.H."/>
            <person name="Jia X."/>
            <person name="Li D."/>
            <person name="Zhu A."/>
            <person name="Guo F."/>
            <person name="Chen W."/>
            <person name="Ni D."/>
            <person name="Usadel B."/>
            <person name="Fernie A.R."/>
            <person name="Wen W."/>
        </authorList>
    </citation>
    <scope>NUCLEOTIDE SEQUENCE [LARGE SCALE GENOMIC DNA]</scope>
    <source>
        <strain evidence="10">cv. G240</strain>
    </source>
</reference>
<name>A0A7J7GDC3_CAMSI</name>
<dbReference type="InterPro" id="IPR000719">
    <property type="entry name" value="Prot_kinase_dom"/>
</dbReference>
<dbReference type="GO" id="GO:0004672">
    <property type="term" value="F:protein kinase activity"/>
    <property type="evidence" value="ECO:0007669"/>
    <property type="project" value="InterPro"/>
</dbReference>
<feature type="region of interest" description="Disordered" evidence="7">
    <location>
        <begin position="465"/>
        <end position="501"/>
    </location>
</feature>
<dbReference type="InterPro" id="IPR017441">
    <property type="entry name" value="Protein_kinase_ATP_BS"/>
</dbReference>
<dbReference type="GO" id="GO:0005524">
    <property type="term" value="F:ATP binding"/>
    <property type="evidence" value="ECO:0007669"/>
    <property type="project" value="UniProtKB-UniRule"/>
</dbReference>
<dbReference type="InterPro" id="IPR008271">
    <property type="entry name" value="Ser/Thr_kinase_AS"/>
</dbReference>
<evidence type="ECO:0000259" key="8">
    <source>
        <dbReference type="PROSITE" id="PS50011"/>
    </source>
</evidence>
<evidence type="ECO:0000256" key="4">
    <source>
        <dbReference type="ARBA" id="ARBA00022840"/>
    </source>
</evidence>
<evidence type="ECO:0000313" key="9">
    <source>
        <dbReference type="EMBL" id="KAF5938769.1"/>
    </source>
</evidence>
<evidence type="ECO:0000256" key="1">
    <source>
        <dbReference type="ARBA" id="ARBA00022679"/>
    </source>
</evidence>
<gene>
    <name evidence="9" type="ORF">HYC85_023028</name>
</gene>
<dbReference type="PANTHER" id="PTHR48011:SF18">
    <property type="entry name" value="MITOGEN-ACTIVATED PROTEIN KINASE KINASE KINASE 19-RELATED"/>
    <property type="match status" value="1"/>
</dbReference>
<keyword evidence="3" id="KW-0418">Kinase</keyword>
<feature type="domain" description="Protein kinase" evidence="8">
    <location>
        <begin position="3"/>
        <end position="287"/>
    </location>
</feature>
<dbReference type="PROSITE" id="PS00107">
    <property type="entry name" value="PROTEIN_KINASE_ATP"/>
    <property type="match status" value="1"/>
</dbReference>
<dbReference type="GO" id="GO:0007165">
    <property type="term" value="P:signal transduction"/>
    <property type="evidence" value="ECO:0007669"/>
    <property type="project" value="TreeGrafter"/>
</dbReference>
<protein>
    <recommendedName>
        <fullName evidence="8">Protein kinase domain-containing protein</fullName>
    </recommendedName>
</protein>
<dbReference type="SUPFAM" id="SSF56112">
    <property type="entry name" value="Protein kinase-like (PK-like)"/>
    <property type="match status" value="1"/>
</dbReference>
<comment type="caution">
    <text evidence="9">The sequence shown here is derived from an EMBL/GenBank/DDBJ whole genome shotgun (WGS) entry which is preliminary data.</text>
</comment>
<keyword evidence="2 5" id="KW-0547">Nucleotide-binding</keyword>
<evidence type="ECO:0000256" key="7">
    <source>
        <dbReference type="SAM" id="MobiDB-lite"/>
    </source>
</evidence>
<feature type="binding site" evidence="5">
    <location>
        <position position="39"/>
    </location>
    <ligand>
        <name>ATP</name>
        <dbReference type="ChEBI" id="CHEBI:30616"/>
    </ligand>
</feature>
<evidence type="ECO:0000256" key="2">
    <source>
        <dbReference type="ARBA" id="ARBA00022741"/>
    </source>
</evidence>
<proteinExistence type="predicted"/>
<keyword evidence="4 5" id="KW-0067">ATP-binding</keyword>
<evidence type="ECO:0000256" key="6">
    <source>
        <dbReference type="SAM" id="Coils"/>
    </source>
</evidence>
<organism evidence="9 10">
    <name type="scientific">Camellia sinensis</name>
    <name type="common">Tea plant</name>
    <name type="synonym">Thea sinensis</name>
    <dbReference type="NCBI Taxonomy" id="4442"/>
    <lineage>
        <taxon>Eukaryota</taxon>
        <taxon>Viridiplantae</taxon>
        <taxon>Streptophyta</taxon>
        <taxon>Embryophyta</taxon>
        <taxon>Tracheophyta</taxon>
        <taxon>Spermatophyta</taxon>
        <taxon>Magnoliopsida</taxon>
        <taxon>eudicotyledons</taxon>
        <taxon>Gunneridae</taxon>
        <taxon>Pentapetalae</taxon>
        <taxon>asterids</taxon>
        <taxon>Ericales</taxon>
        <taxon>Theaceae</taxon>
        <taxon>Camellia</taxon>
    </lineage>
</organism>
<evidence type="ECO:0000256" key="5">
    <source>
        <dbReference type="PROSITE-ProRule" id="PRU10141"/>
    </source>
</evidence>
<dbReference type="SMART" id="SM00220">
    <property type="entry name" value="S_TKc"/>
    <property type="match status" value="1"/>
</dbReference>
<keyword evidence="10" id="KW-1185">Reference proteome</keyword>
<evidence type="ECO:0000313" key="10">
    <source>
        <dbReference type="Proteomes" id="UP000593564"/>
    </source>
</evidence>
<dbReference type="Gene3D" id="1.10.510.10">
    <property type="entry name" value="Transferase(Phosphotransferase) domain 1"/>
    <property type="match status" value="1"/>
</dbReference>
<dbReference type="InterPro" id="IPR052751">
    <property type="entry name" value="Plant_MAPKKK"/>
</dbReference>
<dbReference type="PROSITE" id="PS00108">
    <property type="entry name" value="PROTEIN_KINASE_ST"/>
    <property type="match status" value="1"/>
</dbReference>
<dbReference type="CDD" id="cd06606">
    <property type="entry name" value="STKc_MAPKKK"/>
    <property type="match status" value="1"/>
</dbReference>
<sequence>MMWRRGKILGKGGSAMVYLAAVVSPPRSNELLPFLMAAKSAPVNNSQLLSIERESFRQFEGCPHILRCFGDDVTIEDGEQWYNILLEYAAGGSLADRIQSYGRGLPETEVRQYTNSVLLGLSYIHNKGYVHCDIKPHNILLVDEKDDLSIDLNGKMNRVQERTAKIADLGLVKKAGERLAEKGRKLGIRGTALYMAPESIRHEDYEPEADIWALGCTILELLTGKEPWKCDRNTERVTILFKIASTQEIPEIPSGFSEEAEDFLKKCLVRDPKSRWTADMLLGHPFVSAADDVFTGMEDRRLAVRQIEPSTSGKSATDPLTGTSTPFKKMASSSRGLLTLFPDLNESTREITGAGALESQPSAPEFAPLTFPMRSVEQRMAAQSDIEANQYTLKSCVETMTAVTNLSHRLQSRTNGVQQLNAQLALLQRMYKDARAEISVLKAENKELKRKATVMFRFGDPPYAAVEEQGGGNVRDGVGNTEATPSRAVQDRGKKKRPAAE</sequence>
<dbReference type="EMBL" id="JACBKZ010000011">
    <property type="protein sequence ID" value="KAF5938769.1"/>
    <property type="molecule type" value="Genomic_DNA"/>
</dbReference>
<reference evidence="9 10" key="2">
    <citation type="submission" date="2020-07" db="EMBL/GenBank/DDBJ databases">
        <title>Genome assembly of wild tea tree DASZ reveals pedigree and selection history of tea varieties.</title>
        <authorList>
            <person name="Zhang W."/>
        </authorList>
    </citation>
    <scope>NUCLEOTIDE SEQUENCE [LARGE SCALE GENOMIC DNA]</scope>
    <source>
        <strain evidence="10">cv. G240</strain>
        <tissue evidence="9">Leaf</tissue>
    </source>
</reference>
<dbReference type="Proteomes" id="UP000593564">
    <property type="component" value="Unassembled WGS sequence"/>
</dbReference>
<accession>A0A7J7GDC3</accession>
<keyword evidence="6" id="KW-0175">Coiled coil</keyword>
<feature type="region of interest" description="Disordered" evidence="7">
    <location>
        <begin position="308"/>
        <end position="329"/>
    </location>
</feature>
<dbReference type="Pfam" id="PF00069">
    <property type="entry name" value="Pkinase"/>
    <property type="match status" value="1"/>
</dbReference>